<name>A0A8S3FTD9_9BILA</name>
<dbReference type="InterPro" id="IPR012337">
    <property type="entry name" value="RNaseH-like_sf"/>
</dbReference>
<dbReference type="AlphaFoldDB" id="A0A8S3FTD9"/>
<reference evidence="1" key="1">
    <citation type="submission" date="2021-02" db="EMBL/GenBank/DDBJ databases">
        <authorList>
            <person name="Nowell W R."/>
        </authorList>
    </citation>
    <scope>NUCLEOTIDE SEQUENCE</scope>
</reference>
<evidence type="ECO:0008006" key="3">
    <source>
        <dbReference type="Google" id="ProtNLM"/>
    </source>
</evidence>
<dbReference type="EMBL" id="CAJOBH010248936">
    <property type="protein sequence ID" value="CAF5133376.1"/>
    <property type="molecule type" value="Genomic_DNA"/>
</dbReference>
<accession>A0A8S3FTD9</accession>
<feature type="non-terminal residue" evidence="1">
    <location>
        <position position="214"/>
    </location>
</feature>
<proteinExistence type="predicted"/>
<dbReference type="PANTHER" id="PTHR22891">
    <property type="entry name" value="EUKARYOTIC TRANSLATION INITIATION FACTOR 2C"/>
    <property type="match status" value="1"/>
</dbReference>
<dbReference type="Proteomes" id="UP000681967">
    <property type="component" value="Unassembled WGS sequence"/>
</dbReference>
<sequence length="214" mass="24828">MQNESCVPMEFVDVKPVKVKKITDEQRALLCLKSSMDPRQYVQTITAIRQNPEQQCFDQDPFIRAWNLNVDVKMLEIKAHILPAPEIVYNPNFRVRGGQQRSPGVWTNTNTEFFRPTKFPTVWALINLSSSMSEDSCKIFFKELYEVASDRGIDCPPPVIYQEFRYQSNSDSATQIIAELKDMMEQNDDCKFFIVILPENKNIGDRMYGDLKKL</sequence>
<organism evidence="1 2">
    <name type="scientific">Rotaria magnacalcarata</name>
    <dbReference type="NCBI Taxonomy" id="392030"/>
    <lineage>
        <taxon>Eukaryota</taxon>
        <taxon>Metazoa</taxon>
        <taxon>Spiralia</taxon>
        <taxon>Gnathifera</taxon>
        <taxon>Rotifera</taxon>
        <taxon>Eurotatoria</taxon>
        <taxon>Bdelloidea</taxon>
        <taxon>Philodinida</taxon>
        <taxon>Philodinidae</taxon>
        <taxon>Rotaria</taxon>
    </lineage>
</organism>
<gene>
    <name evidence="1" type="ORF">BYL167_LOCUS68892</name>
</gene>
<evidence type="ECO:0000313" key="1">
    <source>
        <dbReference type="EMBL" id="CAF5133376.1"/>
    </source>
</evidence>
<comment type="caution">
    <text evidence="1">The sequence shown here is derived from an EMBL/GenBank/DDBJ whole genome shotgun (WGS) entry which is preliminary data.</text>
</comment>
<dbReference type="SUPFAM" id="SSF53098">
    <property type="entry name" value="Ribonuclease H-like"/>
    <property type="match status" value="1"/>
</dbReference>
<evidence type="ECO:0000313" key="2">
    <source>
        <dbReference type="Proteomes" id="UP000681967"/>
    </source>
</evidence>
<dbReference type="Gene3D" id="3.40.50.2300">
    <property type="match status" value="1"/>
</dbReference>
<protein>
    <recommendedName>
        <fullName evidence="3">Piwi domain-containing protein</fullName>
    </recommendedName>
</protein>